<evidence type="ECO:0000256" key="1">
    <source>
        <dbReference type="SAM" id="SignalP"/>
    </source>
</evidence>
<dbReference type="PANTHER" id="PTHR31676">
    <property type="entry name" value="T31J12.3 PROTEIN-RELATED"/>
    <property type="match status" value="1"/>
</dbReference>
<dbReference type="AlphaFoldDB" id="A0AAP0DPY2"/>
<name>A0AAP0DPY2_9ASTR</name>
<evidence type="ECO:0000313" key="2">
    <source>
        <dbReference type="EMBL" id="KAK9079046.1"/>
    </source>
</evidence>
<dbReference type="InterPro" id="IPR007493">
    <property type="entry name" value="DUF538"/>
</dbReference>
<organism evidence="2 3">
    <name type="scientific">Deinandra increscens subsp. villosa</name>
    <dbReference type="NCBI Taxonomy" id="3103831"/>
    <lineage>
        <taxon>Eukaryota</taxon>
        <taxon>Viridiplantae</taxon>
        <taxon>Streptophyta</taxon>
        <taxon>Embryophyta</taxon>
        <taxon>Tracheophyta</taxon>
        <taxon>Spermatophyta</taxon>
        <taxon>Magnoliopsida</taxon>
        <taxon>eudicotyledons</taxon>
        <taxon>Gunneridae</taxon>
        <taxon>Pentapetalae</taxon>
        <taxon>asterids</taxon>
        <taxon>campanulids</taxon>
        <taxon>Asterales</taxon>
        <taxon>Asteraceae</taxon>
        <taxon>Asteroideae</taxon>
        <taxon>Heliantheae alliance</taxon>
        <taxon>Madieae</taxon>
        <taxon>Madiinae</taxon>
        <taxon>Deinandra</taxon>
    </lineage>
</organism>
<dbReference type="Gene3D" id="2.30.240.10">
    <property type="entry name" value="At5g01610-like"/>
    <property type="match status" value="1"/>
</dbReference>
<feature type="signal peptide" evidence="1">
    <location>
        <begin position="1"/>
        <end position="22"/>
    </location>
</feature>
<comment type="caution">
    <text evidence="2">The sequence shown here is derived from an EMBL/GenBank/DDBJ whole genome shotgun (WGS) entry which is preliminary data.</text>
</comment>
<keyword evidence="3" id="KW-1185">Reference proteome</keyword>
<feature type="chain" id="PRO_5042924977" evidence="1">
    <location>
        <begin position="23"/>
        <end position="170"/>
    </location>
</feature>
<keyword evidence="1" id="KW-0732">Signal</keyword>
<dbReference type="SUPFAM" id="SSF141562">
    <property type="entry name" value="At5g01610-like"/>
    <property type="match status" value="1"/>
</dbReference>
<gene>
    <name evidence="2" type="ORF">SSX86_000715</name>
</gene>
<reference evidence="2 3" key="1">
    <citation type="submission" date="2024-04" db="EMBL/GenBank/DDBJ databases">
        <title>The reference genome of an endangered Asteraceae, Deinandra increscens subsp. villosa, native to the Central Coast of California.</title>
        <authorList>
            <person name="Guilliams M."/>
            <person name="Hasenstab-Lehman K."/>
            <person name="Meyer R."/>
            <person name="Mcevoy S."/>
        </authorList>
    </citation>
    <scope>NUCLEOTIDE SEQUENCE [LARGE SCALE GENOMIC DNA]</scope>
    <source>
        <tissue evidence="2">Leaf</tissue>
    </source>
</reference>
<dbReference type="Pfam" id="PF04398">
    <property type="entry name" value="DUF538"/>
    <property type="match status" value="1"/>
</dbReference>
<proteinExistence type="predicted"/>
<evidence type="ECO:0000313" key="3">
    <source>
        <dbReference type="Proteomes" id="UP001408789"/>
    </source>
</evidence>
<sequence length="170" mass="18533">MTSSQMSLLLLALLTLTASATAIPTIYDIVNQFGFPSGILPDSVTSYSTTPSDGDSFTFTVYLKNPCYVKYDYLVHFDSEISGKISAGKITELKGLKAQSFWFWLTIDEMKIDGSSLQFTLGLVTVKSDIALFVPIPTCKDKALAACDHSTNLISQLPINAGEIDKVIME</sequence>
<dbReference type="EMBL" id="JBCNJP010000003">
    <property type="protein sequence ID" value="KAK9079046.1"/>
    <property type="molecule type" value="Genomic_DNA"/>
</dbReference>
<protein>
    <submittedName>
        <fullName evidence="2">Uncharacterized protein</fullName>
    </submittedName>
</protein>
<dbReference type="PANTHER" id="PTHR31676:SF71">
    <property type="entry name" value="EXPRESSED PROTEIN"/>
    <property type="match status" value="1"/>
</dbReference>
<dbReference type="Proteomes" id="UP001408789">
    <property type="component" value="Unassembled WGS sequence"/>
</dbReference>
<accession>A0AAP0DPY2</accession>
<dbReference type="InterPro" id="IPR036758">
    <property type="entry name" value="At5g01610-like"/>
</dbReference>